<reference evidence="2 3" key="1">
    <citation type="submission" date="2023-10" db="EMBL/GenBank/DDBJ databases">
        <title>Genomes of two closely related lineages of the louse Polyplax serrata with different host specificities.</title>
        <authorList>
            <person name="Martinu J."/>
            <person name="Tarabai H."/>
            <person name="Stefka J."/>
            <person name="Hypsa V."/>
        </authorList>
    </citation>
    <scope>NUCLEOTIDE SEQUENCE [LARGE SCALE GENOMIC DNA]</scope>
    <source>
        <strain evidence="2">HR10_N</strain>
    </source>
</reference>
<dbReference type="AlphaFoldDB" id="A0AAN8S202"/>
<proteinExistence type="predicted"/>
<evidence type="ECO:0000313" key="2">
    <source>
        <dbReference type="EMBL" id="KAK6625913.1"/>
    </source>
</evidence>
<dbReference type="EMBL" id="JAWJWE010000037">
    <property type="protein sequence ID" value="KAK6625913.1"/>
    <property type="molecule type" value="Genomic_DNA"/>
</dbReference>
<dbReference type="Proteomes" id="UP001372834">
    <property type="component" value="Unassembled WGS sequence"/>
</dbReference>
<comment type="caution">
    <text evidence="2">The sequence shown here is derived from an EMBL/GenBank/DDBJ whole genome shotgun (WGS) entry which is preliminary data.</text>
</comment>
<gene>
    <name evidence="2" type="ORF">RUM43_006212</name>
</gene>
<feature type="region of interest" description="Disordered" evidence="1">
    <location>
        <begin position="1"/>
        <end position="25"/>
    </location>
</feature>
<evidence type="ECO:0000256" key="1">
    <source>
        <dbReference type="SAM" id="MobiDB-lite"/>
    </source>
</evidence>
<feature type="compositionally biased region" description="Basic and acidic residues" evidence="1">
    <location>
        <begin position="14"/>
        <end position="24"/>
    </location>
</feature>
<name>A0AAN8S202_POLSC</name>
<evidence type="ECO:0000313" key="3">
    <source>
        <dbReference type="Proteomes" id="UP001372834"/>
    </source>
</evidence>
<sequence>MGRFGLKITNPYQTKKEEEEEKRSRGIKLIGSRGLGTATYSGMKPTFPFILCDRICFCGKRKMSNPDLRQAARGPSTHGGGECVQHGVNFMMGTAKVLSIN</sequence>
<protein>
    <submittedName>
        <fullName evidence="2">Uncharacterized protein</fullName>
    </submittedName>
</protein>
<organism evidence="2 3">
    <name type="scientific">Polyplax serrata</name>
    <name type="common">Common mouse louse</name>
    <dbReference type="NCBI Taxonomy" id="468196"/>
    <lineage>
        <taxon>Eukaryota</taxon>
        <taxon>Metazoa</taxon>
        <taxon>Ecdysozoa</taxon>
        <taxon>Arthropoda</taxon>
        <taxon>Hexapoda</taxon>
        <taxon>Insecta</taxon>
        <taxon>Pterygota</taxon>
        <taxon>Neoptera</taxon>
        <taxon>Paraneoptera</taxon>
        <taxon>Psocodea</taxon>
        <taxon>Troctomorpha</taxon>
        <taxon>Phthiraptera</taxon>
        <taxon>Anoplura</taxon>
        <taxon>Polyplacidae</taxon>
        <taxon>Polyplax</taxon>
    </lineage>
</organism>
<accession>A0AAN8S202</accession>